<accession>A0A644YA56</accession>
<organism evidence="1">
    <name type="scientific">bioreactor metagenome</name>
    <dbReference type="NCBI Taxonomy" id="1076179"/>
    <lineage>
        <taxon>unclassified sequences</taxon>
        <taxon>metagenomes</taxon>
        <taxon>ecological metagenomes</taxon>
    </lineage>
</organism>
<dbReference type="EMBL" id="VSSQ01004500">
    <property type="protein sequence ID" value="MPM25446.1"/>
    <property type="molecule type" value="Genomic_DNA"/>
</dbReference>
<evidence type="ECO:0000313" key="1">
    <source>
        <dbReference type="EMBL" id="MPM25446.1"/>
    </source>
</evidence>
<sequence length="81" mass="9036">MTVAGAEPERAAKNAHARIMANDMPPLMLPTIRLVKSTKRLEIPPWVIKFPAKTKKGMAIMLVVSIAAKSRWVMIPNERSK</sequence>
<reference evidence="1" key="1">
    <citation type="submission" date="2019-08" db="EMBL/GenBank/DDBJ databases">
        <authorList>
            <person name="Kucharzyk K."/>
            <person name="Murdoch R.W."/>
            <person name="Higgins S."/>
            <person name="Loffler F."/>
        </authorList>
    </citation>
    <scope>NUCLEOTIDE SEQUENCE</scope>
</reference>
<dbReference type="AntiFam" id="ANF00246">
    <property type="entry name" value="Shadow ORF (opposite dctM)"/>
</dbReference>
<gene>
    <name evidence="1" type="ORF">SDC9_71940</name>
</gene>
<dbReference type="AlphaFoldDB" id="A0A644YA56"/>
<name>A0A644YA56_9ZZZZ</name>
<protein>
    <submittedName>
        <fullName evidence="1">Uncharacterized protein</fullName>
    </submittedName>
</protein>
<proteinExistence type="predicted"/>
<comment type="caution">
    <text evidence="1">The sequence shown here is derived from an EMBL/GenBank/DDBJ whole genome shotgun (WGS) entry which is preliminary data.</text>
</comment>